<protein>
    <recommendedName>
        <fullName evidence="3">Adenylosuccinate lyase</fullName>
    </recommendedName>
</protein>
<reference evidence="1 2" key="1">
    <citation type="submission" date="2018-04" db="EMBL/GenBank/DDBJ databases">
        <title>Genomic Encyclopedia of Archaeal and Bacterial Type Strains, Phase II (KMG-II): from individual species to whole genera.</title>
        <authorList>
            <person name="Goeker M."/>
        </authorList>
    </citation>
    <scope>NUCLEOTIDE SEQUENCE [LARGE SCALE GENOMIC DNA]</scope>
    <source>
        <strain evidence="1 2">DSM 25731</strain>
    </source>
</reference>
<proteinExistence type="predicted"/>
<dbReference type="OrthoDB" id="979487at2"/>
<sequence length="190" mass="22518">MTFEQLYAELNYVNHSREKRNYYATIVLNNPELLPTLLEVVFTVDDKISARAAWLFEFVAREDLNAILPHLDIYIEKMHTVHIDAAVRPMAKVAEYLIEAFYHKHNNQTKEKLTKKHREKITEACFDWMISDQKVAVKAYSMRSLYLLGTEFDWIHEELLQILERDYALESAAFKARARELIKRIKKARK</sequence>
<evidence type="ECO:0008006" key="3">
    <source>
        <dbReference type="Google" id="ProtNLM"/>
    </source>
</evidence>
<evidence type="ECO:0000313" key="2">
    <source>
        <dbReference type="Proteomes" id="UP000244090"/>
    </source>
</evidence>
<accession>A0A2T6C3K9</accession>
<comment type="caution">
    <text evidence="1">The sequence shown here is derived from an EMBL/GenBank/DDBJ whole genome shotgun (WGS) entry which is preliminary data.</text>
</comment>
<dbReference type="AlphaFoldDB" id="A0A2T6C3K9"/>
<dbReference type="Proteomes" id="UP000244090">
    <property type="component" value="Unassembled WGS sequence"/>
</dbReference>
<organism evidence="1 2">
    <name type="scientific">Kordia periserrulae</name>
    <dbReference type="NCBI Taxonomy" id="701523"/>
    <lineage>
        <taxon>Bacteria</taxon>
        <taxon>Pseudomonadati</taxon>
        <taxon>Bacteroidota</taxon>
        <taxon>Flavobacteriia</taxon>
        <taxon>Flavobacteriales</taxon>
        <taxon>Flavobacteriaceae</taxon>
        <taxon>Kordia</taxon>
    </lineage>
</organism>
<keyword evidence="2" id="KW-1185">Reference proteome</keyword>
<dbReference type="EMBL" id="QBKT01000002">
    <property type="protein sequence ID" value="PTX62902.1"/>
    <property type="molecule type" value="Genomic_DNA"/>
</dbReference>
<dbReference type="RefSeq" id="WP_108113881.1">
    <property type="nucleotide sequence ID" value="NZ_QBKT01000002.1"/>
</dbReference>
<evidence type="ECO:0000313" key="1">
    <source>
        <dbReference type="EMBL" id="PTX62902.1"/>
    </source>
</evidence>
<gene>
    <name evidence="1" type="ORF">C8N46_102303</name>
</gene>
<name>A0A2T6C3K9_9FLAO</name>